<dbReference type="EMBL" id="JBHRSW010000010">
    <property type="protein sequence ID" value="MFC3121351.1"/>
    <property type="molecule type" value="Genomic_DNA"/>
</dbReference>
<evidence type="ECO:0000313" key="2">
    <source>
        <dbReference type="Proteomes" id="UP001595478"/>
    </source>
</evidence>
<protein>
    <submittedName>
        <fullName evidence="1">Uncharacterized protein</fullName>
    </submittedName>
</protein>
<feature type="non-terminal residue" evidence="1">
    <location>
        <position position="1"/>
    </location>
</feature>
<dbReference type="Proteomes" id="UP001595478">
    <property type="component" value="Unassembled WGS sequence"/>
</dbReference>
<sequence>ILSSTAWATTINKFILKMGAGCQFYNPHSNITKFSSHNPLTNNALQITCENIGLFGQQKY</sequence>
<comment type="caution">
    <text evidence="1">The sequence shown here is derived from an EMBL/GenBank/DDBJ whole genome shotgun (WGS) entry which is preliminary data.</text>
</comment>
<name>A0ABV7FPI3_9ALTE</name>
<keyword evidence="2" id="KW-1185">Reference proteome</keyword>
<proteinExistence type="predicted"/>
<accession>A0ABV7FPI3</accession>
<evidence type="ECO:0000313" key="1">
    <source>
        <dbReference type="EMBL" id="MFC3121351.1"/>
    </source>
</evidence>
<dbReference type="RefSeq" id="WP_376919490.1">
    <property type="nucleotide sequence ID" value="NZ_JBHRSW010000010.1"/>
</dbReference>
<gene>
    <name evidence="1" type="ORF">ACFOHL_06940</name>
</gene>
<organism evidence="1 2">
    <name type="scientific">Agaribacter flavus</name>
    <dbReference type="NCBI Taxonomy" id="1902781"/>
    <lineage>
        <taxon>Bacteria</taxon>
        <taxon>Pseudomonadati</taxon>
        <taxon>Pseudomonadota</taxon>
        <taxon>Gammaproteobacteria</taxon>
        <taxon>Alteromonadales</taxon>
        <taxon>Alteromonadaceae</taxon>
        <taxon>Agaribacter</taxon>
    </lineage>
</organism>
<reference evidence="2" key="1">
    <citation type="journal article" date="2019" name="Int. J. Syst. Evol. Microbiol.">
        <title>The Global Catalogue of Microorganisms (GCM) 10K type strain sequencing project: providing services to taxonomists for standard genome sequencing and annotation.</title>
        <authorList>
            <consortium name="The Broad Institute Genomics Platform"/>
            <consortium name="The Broad Institute Genome Sequencing Center for Infectious Disease"/>
            <person name="Wu L."/>
            <person name="Ma J."/>
        </authorList>
    </citation>
    <scope>NUCLEOTIDE SEQUENCE [LARGE SCALE GENOMIC DNA]</scope>
    <source>
        <strain evidence="2">KCTC 52473</strain>
    </source>
</reference>